<dbReference type="Proteomes" id="UP001162162">
    <property type="component" value="Unassembled WGS sequence"/>
</dbReference>
<gene>
    <name evidence="8" type="ORF">NQ318_012776</name>
</gene>
<keyword evidence="7" id="KW-0539">Nucleus</keyword>
<keyword evidence="5" id="KW-0963">Cytoplasm</keyword>
<accession>A0AAV8YIM0</accession>
<dbReference type="GO" id="GO:0005737">
    <property type="term" value="C:cytoplasm"/>
    <property type="evidence" value="ECO:0007669"/>
    <property type="project" value="UniProtKB-SubCell"/>
</dbReference>
<evidence type="ECO:0000256" key="2">
    <source>
        <dbReference type="ARBA" id="ARBA00004496"/>
    </source>
</evidence>
<evidence type="ECO:0000313" key="9">
    <source>
        <dbReference type="Proteomes" id="UP001162162"/>
    </source>
</evidence>
<evidence type="ECO:0000313" key="8">
    <source>
        <dbReference type="EMBL" id="KAJ8950696.1"/>
    </source>
</evidence>
<keyword evidence="6" id="KW-0653">Protein transport</keyword>
<name>A0AAV8YIM0_9CUCU</name>
<sequence length="200" mass="22621">MLEAWTTILQEFGSSLDNNLVECSKRIFNKYVQCHLAPPDGCRHSDNGEAEEIEDSEDNDRIRFRDQLQTIGMFGRVIPGHAMPVLFKLLESRIQRLVSHVQAMQSRAMNISEAASLDNLFEDIHWIVLISGHVLCMDSDGETPMIPSEVMQYSIEQHNRGETTLDATIKAFVAVESKVAVPEDFLSVESDPDRLPRQGY</sequence>
<dbReference type="GO" id="GO:0005049">
    <property type="term" value="F:nuclear export signal receptor activity"/>
    <property type="evidence" value="ECO:0007669"/>
    <property type="project" value="InterPro"/>
</dbReference>
<proteinExistence type="inferred from homology"/>
<evidence type="ECO:0000256" key="4">
    <source>
        <dbReference type="ARBA" id="ARBA00022448"/>
    </source>
</evidence>
<dbReference type="InterPro" id="IPR044189">
    <property type="entry name" value="XPO4/7-like"/>
</dbReference>
<evidence type="ECO:0000256" key="6">
    <source>
        <dbReference type="ARBA" id="ARBA00022927"/>
    </source>
</evidence>
<comment type="similarity">
    <text evidence="3">Belongs to the exportin family.</text>
</comment>
<evidence type="ECO:0000256" key="1">
    <source>
        <dbReference type="ARBA" id="ARBA00004123"/>
    </source>
</evidence>
<keyword evidence="9" id="KW-1185">Reference proteome</keyword>
<organism evidence="8 9">
    <name type="scientific">Aromia moschata</name>
    <dbReference type="NCBI Taxonomy" id="1265417"/>
    <lineage>
        <taxon>Eukaryota</taxon>
        <taxon>Metazoa</taxon>
        <taxon>Ecdysozoa</taxon>
        <taxon>Arthropoda</taxon>
        <taxon>Hexapoda</taxon>
        <taxon>Insecta</taxon>
        <taxon>Pterygota</taxon>
        <taxon>Neoptera</taxon>
        <taxon>Endopterygota</taxon>
        <taxon>Coleoptera</taxon>
        <taxon>Polyphaga</taxon>
        <taxon>Cucujiformia</taxon>
        <taxon>Chrysomeloidea</taxon>
        <taxon>Cerambycidae</taxon>
        <taxon>Cerambycinae</taxon>
        <taxon>Callichromatini</taxon>
        <taxon>Aromia</taxon>
    </lineage>
</organism>
<dbReference type="AlphaFoldDB" id="A0AAV8YIM0"/>
<comment type="caution">
    <text evidence="8">The sequence shown here is derived from an EMBL/GenBank/DDBJ whole genome shotgun (WGS) entry which is preliminary data.</text>
</comment>
<reference evidence="8" key="1">
    <citation type="journal article" date="2023" name="Insect Mol. Biol.">
        <title>Genome sequencing provides insights into the evolution of gene families encoding plant cell wall-degrading enzymes in longhorned beetles.</title>
        <authorList>
            <person name="Shin N.R."/>
            <person name="Okamura Y."/>
            <person name="Kirsch R."/>
            <person name="Pauchet Y."/>
        </authorList>
    </citation>
    <scope>NUCLEOTIDE SEQUENCE</scope>
    <source>
        <strain evidence="8">AMC_N1</strain>
    </source>
</reference>
<protein>
    <submittedName>
        <fullName evidence="8">Uncharacterized protein</fullName>
    </submittedName>
</protein>
<comment type="subcellular location">
    <subcellularLocation>
        <location evidence="2">Cytoplasm</location>
    </subcellularLocation>
    <subcellularLocation>
        <location evidence="1">Nucleus</location>
    </subcellularLocation>
</comment>
<dbReference type="GO" id="GO:0006611">
    <property type="term" value="P:protein export from nucleus"/>
    <property type="evidence" value="ECO:0007669"/>
    <property type="project" value="TreeGrafter"/>
</dbReference>
<evidence type="ECO:0000256" key="5">
    <source>
        <dbReference type="ARBA" id="ARBA00022490"/>
    </source>
</evidence>
<dbReference type="EMBL" id="JAPWTK010000096">
    <property type="protein sequence ID" value="KAJ8950696.1"/>
    <property type="molecule type" value="Genomic_DNA"/>
</dbReference>
<dbReference type="GO" id="GO:0005643">
    <property type="term" value="C:nuclear pore"/>
    <property type="evidence" value="ECO:0007669"/>
    <property type="project" value="TreeGrafter"/>
</dbReference>
<evidence type="ECO:0000256" key="7">
    <source>
        <dbReference type="ARBA" id="ARBA00023242"/>
    </source>
</evidence>
<dbReference type="PANTHER" id="PTHR12596:SF1">
    <property type="entry name" value="EXPORTIN-4"/>
    <property type="match status" value="1"/>
</dbReference>
<keyword evidence="4" id="KW-0813">Transport</keyword>
<evidence type="ECO:0000256" key="3">
    <source>
        <dbReference type="ARBA" id="ARBA00009466"/>
    </source>
</evidence>
<dbReference type="PANTHER" id="PTHR12596">
    <property type="entry name" value="EXPORTIN 4,7-RELATED"/>
    <property type="match status" value="1"/>
</dbReference>